<dbReference type="CDD" id="cd02440">
    <property type="entry name" value="AdoMet_MTases"/>
    <property type="match status" value="1"/>
</dbReference>
<evidence type="ECO:0000313" key="4">
    <source>
        <dbReference type="Proteomes" id="UP000321440"/>
    </source>
</evidence>
<dbReference type="InterPro" id="IPR015985">
    <property type="entry name" value="TehB-like_dom"/>
</dbReference>
<dbReference type="AlphaFoldDB" id="A0A511W4D9"/>
<protein>
    <submittedName>
        <fullName evidence="3">Methyltransferase</fullName>
    </submittedName>
</protein>
<dbReference type="GO" id="GO:0032259">
    <property type="term" value="P:methylation"/>
    <property type="evidence" value="ECO:0007669"/>
    <property type="project" value="UniProtKB-KW"/>
</dbReference>
<evidence type="ECO:0000256" key="1">
    <source>
        <dbReference type="ARBA" id="ARBA00022679"/>
    </source>
</evidence>
<dbReference type="Proteomes" id="UP000321440">
    <property type="component" value="Unassembled WGS sequence"/>
</dbReference>
<feature type="domain" description="Tellurite resistance methyltransferase TehB-like" evidence="2">
    <location>
        <begin position="7"/>
        <end position="133"/>
    </location>
</feature>
<evidence type="ECO:0000259" key="2">
    <source>
        <dbReference type="Pfam" id="PF03848"/>
    </source>
</evidence>
<gene>
    <name evidence="3" type="ORF">AHA02nite_17500</name>
</gene>
<dbReference type="EMBL" id="BJYA01000012">
    <property type="protein sequence ID" value="GEN45974.1"/>
    <property type="molecule type" value="Genomic_DNA"/>
</dbReference>
<organism evidence="3 4">
    <name type="scientific">Alkalibacillus haloalkaliphilus</name>
    <dbReference type="NCBI Taxonomy" id="94136"/>
    <lineage>
        <taxon>Bacteria</taxon>
        <taxon>Bacillati</taxon>
        <taxon>Bacillota</taxon>
        <taxon>Bacilli</taxon>
        <taxon>Bacillales</taxon>
        <taxon>Bacillaceae</taxon>
        <taxon>Alkalibacillus</taxon>
    </lineage>
</organism>
<proteinExistence type="predicted"/>
<dbReference type="GO" id="GO:0008168">
    <property type="term" value="F:methyltransferase activity"/>
    <property type="evidence" value="ECO:0007669"/>
    <property type="project" value="UniProtKB-KW"/>
</dbReference>
<reference evidence="3 4" key="1">
    <citation type="submission" date="2019-07" db="EMBL/GenBank/DDBJ databases">
        <title>Whole genome shotgun sequence of Alkalibacillus haloalkaliphilus NBRC 103110.</title>
        <authorList>
            <person name="Hosoyama A."/>
            <person name="Uohara A."/>
            <person name="Ohji S."/>
            <person name="Ichikawa N."/>
        </authorList>
    </citation>
    <scope>NUCLEOTIDE SEQUENCE [LARGE SCALE GENOMIC DNA]</scope>
    <source>
        <strain evidence="3 4">NBRC 103110</strain>
    </source>
</reference>
<sequence length="200" mass="23050">MSKDMWNENFSEEKFIYGKEPNEFVKAYSGVIPEGAKVACFAEGEGRNAVYLAEKGYDVSSYDQSEVGLEKTKELAKERQVDVKTNEKDLIIETVEANLYDAAVMVFGHVPKQNQSFFIQNLIRSVKPGGFVMFEVYSHHQLPYQSGGPKSEELLYHPKEVLDWIEPYKCLHYYYGEAERYEGDRHYGLSHVIQVIIQKN</sequence>
<keyword evidence="3" id="KW-0489">Methyltransferase</keyword>
<comment type="caution">
    <text evidence="3">The sequence shown here is derived from an EMBL/GenBank/DDBJ whole genome shotgun (WGS) entry which is preliminary data.</text>
</comment>
<dbReference type="PANTHER" id="PTHR43861">
    <property type="entry name" value="TRANS-ACONITATE 2-METHYLTRANSFERASE-RELATED"/>
    <property type="match status" value="1"/>
</dbReference>
<dbReference type="Gene3D" id="3.40.50.150">
    <property type="entry name" value="Vaccinia Virus protein VP39"/>
    <property type="match status" value="1"/>
</dbReference>
<dbReference type="RefSeq" id="WP_174758188.1">
    <property type="nucleotide sequence ID" value="NZ_BJYA01000012.1"/>
</dbReference>
<dbReference type="PANTHER" id="PTHR43861:SF3">
    <property type="entry name" value="PUTATIVE (AFU_ORTHOLOGUE AFUA_2G14390)-RELATED"/>
    <property type="match status" value="1"/>
</dbReference>
<name>A0A511W4D9_9BACI</name>
<accession>A0A511W4D9</accession>
<dbReference type="SUPFAM" id="SSF53335">
    <property type="entry name" value="S-adenosyl-L-methionine-dependent methyltransferases"/>
    <property type="match status" value="1"/>
</dbReference>
<keyword evidence="1 3" id="KW-0808">Transferase</keyword>
<dbReference type="Pfam" id="PF03848">
    <property type="entry name" value="TehB"/>
    <property type="match status" value="1"/>
</dbReference>
<dbReference type="InterPro" id="IPR029063">
    <property type="entry name" value="SAM-dependent_MTases_sf"/>
</dbReference>
<evidence type="ECO:0000313" key="3">
    <source>
        <dbReference type="EMBL" id="GEN45974.1"/>
    </source>
</evidence>
<keyword evidence="4" id="KW-1185">Reference proteome</keyword>